<dbReference type="SUPFAM" id="SSF52980">
    <property type="entry name" value="Restriction endonuclease-like"/>
    <property type="match status" value="1"/>
</dbReference>
<dbReference type="InterPro" id="IPR011335">
    <property type="entry name" value="Restrct_endonuc-II-like"/>
</dbReference>
<dbReference type="EMBL" id="JAXIVS010000005">
    <property type="protein sequence ID" value="MDY7228261.1"/>
    <property type="molecule type" value="Genomic_DNA"/>
</dbReference>
<keyword evidence="2" id="KW-0255">Endonuclease</keyword>
<dbReference type="Gene3D" id="3.40.1350.10">
    <property type="match status" value="1"/>
</dbReference>
<evidence type="ECO:0000259" key="1">
    <source>
        <dbReference type="Pfam" id="PF04471"/>
    </source>
</evidence>
<dbReference type="Proteomes" id="UP001291309">
    <property type="component" value="Unassembled WGS sequence"/>
</dbReference>
<evidence type="ECO:0000313" key="2">
    <source>
        <dbReference type="EMBL" id="MDY7228261.1"/>
    </source>
</evidence>
<keyword evidence="2" id="KW-0540">Nuclease</keyword>
<evidence type="ECO:0000313" key="3">
    <source>
        <dbReference type="Proteomes" id="UP001291309"/>
    </source>
</evidence>
<dbReference type="InterPro" id="IPR011856">
    <property type="entry name" value="tRNA_endonuc-like_dom_sf"/>
</dbReference>
<feature type="domain" description="Restriction endonuclease type IV Mrr" evidence="1">
    <location>
        <begin position="1"/>
        <end position="114"/>
    </location>
</feature>
<keyword evidence="3" id="KW-1185">Reference proteome</keyword>
<organism evidence="2 3">
    <name type="scientific">Hyalangium rubrum</name>
    <dbReference type="NCBI Taxonomy" id="3103134"/>
    <lineage>
        <taxon>Bacteria</taxon>
        <taxon>Pseudomonadati</taxon>
        <taxon>Myxococcota</taxon>
        <taxon>Myxococcia</taxon>
        <taxon>Myxococcales</taxon>
        <taxon>Cystobacterineae</taxon>
        <taxon>Archangiaceae</taxon>
        <taxon>Hyalangium</taxon>
    </lineage>
</organism>
<proteinExistence type="predicted"/>
<dbReference type="InterPro" id="IPR052906">
    <property type="entry name" value="Type_IV_Methyl-Rstrct_Enzyme"/>
</dbReference>
<keyword evidence="2" id="KW-0378">Hydrolase</keyword>
<protein>
    <submittedName>
        <fullName evidence="2">Restriction endonuclease</fullName>
    </submittedName>
</protein>
<reference evidence="2 3" key="1">
    <citation type="submission" date="2023-12" db="EMBL/GenBank/DDBJ databases">
        <title>the genome sequence of Hyalangium sp. s54d21.</title>
        <authorList>
            <person name="Zhang X."/>
        </authorList>
    </citation>
    <scope>NUCLEOTIDE SEQUENCE [LARGE SCALE GENOMIC DNA]</scope>
    <source>
        <strain evidence="3">s54d21</strain>
    </source>
</reference>
<dbReference type="GO" id="GO:0004519">
    <property type="term" value="F:endonuclease activity"/>
    <property type="evidence" value="ECO:0007669"/>
    <property type="project" value="UniProtKB-KW"/>
</dbReference>
<accession>A0ABU5H460</accession>
<dbReference type="PANTHER" id="PTHR30015">
    <property type="entry name" value="MRR RESTRICTION SYSTEM PROTEIN"/>
    <property type="match status" value="1"/>
</dbReference>
<gene>
    <name evidence="2" type="ORF">SYV04_17705</name>
</gene>
<sequence>MEPAAFENLVGQLVEALNHRDVEVTGRPGDGGVDVRAVRVDQWGHAAPIAVQVKRYSKSLGRRTVDELLGTIVRERYVAGILVTTSDFSKDAQKAASLAPQIQLVNGAQLVDLLAEHGVAIAYGHYGELVLATGD</sequence>
<dbReference type="Pfam" id="PF04471">
    <property type="entry name" value="Mrr_cat"/>
    <property type="match status" value="1"/>
</dbReference>
<dbReference type="PANTHER" id="PTHR30015:SF7">
    <property type="entry name" value="TYPE IV METHYL-DIRECTED RESTRICTION ENZYME ECOKMRR"/>
    <property type="match status" value="1"/>
</dbReference>
<dbReference type="RefSeq" id="WP_321546983.1">
    <property type="nucleotide sequence ID" value="NZ_JAXIVS010000005.1"/>
</dbReference>
<dbReference type="InterPro" id="IPR007560">
    <property type="entry name" value="Restrct_endonuc_IV_Mrr"/>
</dbReference>
<comment type="caution">
    <text evidence="2">The sequence shown here is derived from an EMBL/GenBank/DDBJ whole genome shotgun (WGS) entry which is preliminary data.</text>
</comment>
<name>A0ABU5H460_9BACT</name>